<dbReference type="OMA" id="WVCENIA"/>
<dbReference type="SUPFAM" id="SSF53474">
    <property type="entry name" value="alpha/beta-Hydrolases"/>
    <property type="match status" value="1"/>
</dbReference>
<dbReference type="AlphaFoldDB" id="I1H3K2"/>
<name>I1H3K2_BRADI</name>
<organism evidence="3">
    <name type="scientific">Brachypodium distachyon</name>
    <name type="common">Purple false brome</name>
    <name type="synonym">Trachynia distachya</name>
    <dbReference type="NCBI Taxonomy" id="15368"/>
    <lineage>
        <taxon>Eukaryota</taxon>
        <taxon>Viridiplantae</taxon>
        <taxon>Streptophyta</taxon>
        <taxon>Embryophyta</taxon>
        <taxon>Tracheophyta</taxon>
        <taxon>Spermatophyta</taxon>
        <taxon>Magnoliopsida</taxon>
        <taxon>Liliopsida</taxon>
        <taxon>Poales</taxon>
        <taxon>Poaceae</taxon>
        <taxon>BOP clade</taxon>
        <taxon>Pooideae</taxon>
        <taxon>Stipodae</taxon>
        <taxon>Brachypodieae</taxon>
        <taxon>Brachypodium</taxon>
    </lineage>
</organism>
<dbReference type="InterPro" id="IPR050466">
    <property type="entry name" value="Carboxylest/Gibb_receptor"/>
</dbReference>
<dbReference type="eggNOG" id="KOG1515">
    <property type="taxonomic scope" value="Eukaryota"/>
</dbReference>
<dbReference type="PANTHER" id="PTHR23024:SF149">
    <property type="entry name" value="OS07G0162500 PROTEIN"/>
    <property type="match status" value="1"/>
</dbReference>
<dbReference type="PANTHER" id="PTHR23024">
    <property type="entry name" value="ARYLACETAMIDE DEACETYLASE"/>
    <property type="match status" value="1"/>
</dbReference>
<protein>
    <recommendedName>
        <fullName evidence="1">Alpha/beta hydrolase fold-3 domain-containing protein</fullName>
    </recommendedName>
</protein>
<dbReference type="InterPro" id="IPR029058">
    <property type="entry name" value="AB_hydrolase_fold"/>
</dbReference>
<evidence type="ECO:0000259" key="1">
    <source>
        <dbReference type="Pfam" id="PF07859"/>
    </source>
</evidence>
<sequence length="345" mass="36783">MASSADPATEPYVVEDCRGVLQLLSDGTVVRSAALPFPAGNDDGLDNDGRVEWKDAVYDAGRGLGLRMYKPAAAEKKLPVLVYFHGGGFCIGSYAWPNFHAGCLRLAASLPAVVLSFDYRLAPEHRIPAAHEDAAAALLWLRSQLASDTSNPWLADAADPRRVFVSGESAGGNLAHHLALRFGASGLDPVAHIAGYILLMPAFMSEQPTRSELDSPATAFLTRDMCDRYGRLSFPAGANRDHPLLNPLGPESPSLDPLLDVAMLVVAAEGDLLRDKNVEYAERLKALAAEKGKGKEENVELVVFQGEEHAFFGVKPMSEAAGELVRVIGRFVARSGSGTGGGQMS</sequence>
<dbReference type="RefSeq" id="XP_003561404.1">
    <property type="nucleotide sequence ID" value="XM_003561356.4"/>
</dbReference>
<dbReference type="InterPro" id="IPR013094">
    <property type="entry name" value="AB_hydrolase_3"/>
</dbReference>
<dbReference type="EMBL" id="CM000880">
    <property type="protein sequence ID" value="KQK20814.1"/>
    <property type="molecule type" value="Genomic_DNA"/>
</dbReference>
<dbReference type="EnsemblPlants" id="KQK20814">
    <property type="protein sequence ID" value="KQK20814"/>
    <property type="gene ID" value="BRADI_1g56910v3"/>
</dbReference>
<keyword evidence="4" id="KW-1185">Reference proteome</keyword>
<reference evidence="3" key="3">
    <citation type="submission" date="2018-08" db="UniProtKB">
        <authorList>
            <consortium name="EnsemblPlants"/>
        </authorList>
    </citation>
    <scope>IDENTIFICATION</scope>
    <source>
        <strain evidence="3">cv. Bd21</strain>
    </source>
</reference>
<reference evidence="2 3" key="1">
    <citation type="journal article" date="2010" name="Nature">
        <title>Genome sequencing and analysis of the model grass Brachypodium distachyon.</title>
        <authorList>
            <consortium name="International Brachypodium Initiative"/>
        </authorList>
    </citation>
    <scope>NUCLEOTIDE SEQUENCE [LARGE SCALE GENOMIC DNA]</scope>
    <source>
        <strain evidence="2">Bd21</strain>
        <strain evidence="3">cv. Bd21</strain>
    </source>
</reference>
<dbReference type="Gene3D" id="3.40.50.1820">
    <property type="entry name" value="alpha/beta hydrolase"/>
    <property type="match status" value="1"/>
</dbReference>
<gene>
    <name evidence="3" type="primary">LOC100833456</name>
    <name evidence="2" type="ORF">BRADI_1g56910v3</name>
</gene>
<dbReference type="OrthoDB" id="408631at2759"/>
<proteinExistence type="predicted"/>
<accession>I1H3K2</accession>
<dbReference type="Gramene" id="KQK20814">
    <property type="protein sequence ID" value="KQK20814"/>
    <property type="gene ID" value="BRADI_1g56910v3"/>
</dbReference>
<evidence type="ECO:0000313" key="3">
    <source>
        <dbReference type="EnsemblPlants" id="KQK20814"/>
    </source>
</evidence>
<reference evidence="2" key="2">
    <citation type="submission" date="2017-06" db="EMBL/GenBank/DDBJ databases">
        <title>WGS assembly of Brachypodium distachyon.</title>
        <authorList>
            <consortium name="The International Brachypodium Initiative"/>
            <person name="Lucas S."/>
            <person name="Harmon-Smith M."/>
            <person name="Lail K."/>
            <person name="Tice H."/>
            <person name="Grimwood J."/>
            <person name="Bruce D."/>
            <person name="Barry K."/>
            <person name="Shu S."/>
            <person name="Lindquist E."/>
            <person name="Wang M."/>
            <person name="Pitluck S."/>
            <person name="Vogel J.P."/>
            <person name="Garvin D.F."/>
            <person name="Mockler T.C."/>
            <person name="Schmutz J."/>
            <person name="Rokhsar D."/>
            <person name="Bevan M.W."/>
        </authorList>
    </citation>
    <scope>NUCLEOTIDE SEQUENCE</scope>
    <source>
        <strain evidence="2">Bd21</strain>
    </source>
</reference>
<evidence type="ECO:0000313" key="4">
    <source>
        <dbReference type="Proteomes" id="UP000008810"/>
    </source>
</evidence>
<dbReference type="Pfam" id="PF07859">
    <property type="entry name" value="Abhydrolase_3"/>
    <property type="match status" value="1"/>
</dbReference>
<dbReference type="HOGENOM" id="CLU_012494_22_1_1"/>
<feature type="domain" description="Alpha/beta hydrolase fold-3" evidence="1">
    <location>
        <begin position="81"/>
        <end position="312"/>
    </location>
</feature>
<dbReference type="Proteomes" id="UP000008810">
    <property type="component" value="Chromosome 1"/>
</dbReference>
<dbReference type="GO" id="GO:0016787">
    <property type="term" value="F:hydrolase activity"/>
    <property type="evidence" value="ECO:0007669"/>
    <property type="project" value="InterPro"/>
</dbReference>
<evidence type="ECO:0000313" key="2">
    <source>
        <dbReference type="EMBL" id="KQK20814.1"/>
    </source>
</evidence>
<dbReference type="KEGG" id="bdi:100833456"/>
<dbReference type="GeneID" id="100833456"/>